<reference evidence="2 3" key="1">
    <citation type="journal article" date="2016" name="Genome Biol. Evol.">
        <title>Divergent and convergent evolution of fungal pathogenicity.</title>
        <authorList>
            <person name="Shang Y."/>
            <person name="Xiao G."/>
            <person name="Zheng P."/>
            <person name="Cen K."/>
            <person name="Zhan S."/>
            <person name="Wang C."/>
        </authorList>
    </citation>
    <scope>NUCLEOTIDE SEQUENCE [LARGE SCALE GENOMIC DNA]</scope>
    <source>
        <strain evidence="2 3">ARSEF 2679</strain>
    </source>
</reference>
<comment type="caution">
    <text evidence="2">The sequence shown here is derived from an EMBL/GenBank/DDBJ whole genome shotgun (WGS) entry which is preliminary data.</text>
</comment>
<evidence type="ECO:0000313" key="3">
    <source>
        <dbReference type="Proteomes" id="UP000076744"/>
    </source>
</evidence>
<name>A0A168BW22_CORFA</name>
<accession>A0A168BW22</accession>
<dbReference type="Proteomes" id="UP000076744">
    <property type="component" value="Unassembled WGS sequence"/>
</dbReference>
<dbReference type="AlphaFoldDB" id="A0A168BW22"/>
<evidence type="ECO:0000256" key="1">
    <source>
        <dbReference type="SAM" id="MobiDB-lite"/>
    </source>
</evidence>
<feature type="region of interest" description="Disordered" evidence="1">
    <location>
        <begin position="147"/>
        <end position="174"/>
    </location>
</feature>
<evidence type="ECO:0000313" key="2">
    <source>
        <dbReference type="EMBL" id="OAA70618.1"/>
    </source>
</evidence>
<gene>
    <name evidence="2" type="ORF">ISF_02592</name>
</gene>
<dbReference type="GeneID" id="30018884"/>
<sequence length="174" mass="19310">MFFSSSPRPRLNIIFKHSTLSTHFRHIYSNAKQRDIKKAKGAAARTGLALHRAQKAETSSTSLSTSKTRRSTTSTRCSGRRKTACSRWQSALWARARRRCHPAASRRLYFQSHLCSRLTGKSTPKGEVPAHEKKDIEGFLTPLNVAAAAGPPRRRGPAAAASWEDGAQRTRGVR</sequence>
<feature type="compositionally biased region" description="Low complexity" evidence="1">
    <location>
        <begin position="58"/>
        <end position="77"/>
    </location>
</feature>
<organism evidence="2 3">
    <name type="scientific">Cordyceps fumosorosea (strain ARSEF 2679)</name>
    <name type="common">Isaria fumosorosea</name>
    <dbReference type="NCBI Taxonomy" id="1081104"/>
    <lineage>
        <taxon>Eukaryota</taxon>
        <taxon>Fungi</taxon>
        <taxon>Dikarya</taxon>
        <taxon>Ascomycota</taxon>
        <taxon>Pezizomycotina</taxon>
        <taxon>Sordariomycetes</taxon>
        <taxon>Hypocreomycetidae</taxon>
        <taxon>Hypocreales</taxon>
        <taxon>Cordycipitaceae</taxon>
        <taxon>Cordyceps</taxon>
    </lineage>
</organism>
<dbReference type="EMBL" id="AZHB01000004">
    <property type="protein sequence ID" value="OAA70618.1"/>
    <property type="molecule type" value="Genomic_DNA"/>
</dbReference>
<feature type="compositionally biased region" description="Low complexity" evidence="1">
    <location>
        <begin position="147"/>
        <end position="161"/>
    </location>
</feature>
<dbReference type="RefSeq" id="XP_018706905.1">
    <property type="nucleotide sequence ID" value="XM_018846198.1"/>
</dbReference>
<keyword evidence="3" id="KW-1185">Reference proteome</keyword>
<proteinExistence type="predicted"/>
<protein>
    <submittedName>
        <fullName evidence="2">Uncharacterized protein</fullName>
    </submittedName>
</protein>
<feature type="region of interest" description="Disordered" evidence="1">
    <location>
        <begin position="46"/>
        <end position="78"/>
    </location>
</feature>